<gene>
    <name evidence="11" type="ORF">OLEA9_A008222</name>
</gene>
<dbReference type="Pfam" id="PF08488">
    <property type="entry name" value="WAK"/>
    <property type="match status" value="1"/>
</dbReference>
<keyword evidence="5" id="KW-0732">Signal</keyword>
<dbReference type="FunFam" id="2.10.25.10:FF:000628">
    <property type="entry name" value="Wall-associated receptor kinase 2"/>
    <property type="match status" value="1"/>
</dbReference>
<sequence>MREGCYFNESFLVTCNDPNSDFPKPFLNRSNIQITSISLKGQLRVLQPISKDCYSRNGTRTFYLPSSIDVPFGFKVNNTANNFIVIGCDTSALVTWSLRDNIYYETECLSLCDNKDDLVDDSCSGLGCCKIPIPKQVLAVEVTLESFDNFTDVSNFNNCSYGFLAEESEFTLSARSLSSLRNVEMLPMVVDWAVGEETCEAARNNISNYACKSKNSECYEPKNGYGYRCRCQEGYEGNPYLYDGCNDIDECKDQSLNNCEKKCENTAGGFSCLCPKGYHGDGKKDGRGCSPGQLLVFKVSTGY</sequence>
<dbReference type="InterPro" id="IPR000742">
    <property type="entry name" value="EGF"/>
</dbReference>
<dbReference type="InterPro" id="IPR018097">
    <property type="entry name" value="EGF_Ca-bd_CS"/>
</dbReference>
<dbReference type="SMART" id="SM00179">
    <property type="entry name" value="EGF_CA"/>
    <property type="match status" value="1"/>
</dbReference>
<evidence type="ECO:0000256" key="1">
    <source>
        <dbReference type="ARBA" id="ARBA00004479"/>
    </source>
</evidence>
<keyword evidence="8" id="KW-0325">Glycoprotein</keyword>
<reference evidence="11 12" key="1">
    <citation type="submission" date="2019-12" db="EMBL/GenBank/DDBJ databases">
        <authorList>
            <person name="Alioto T."/>
            <person name="Alioto T."/>
            <person name="Gomez Garrido J."/>
        </authorList>
    </citation>
    <scope>NUCLEOTIDE SEQUENCE [LARGE SCALE GENOMIC DNA]</scope>
</reference>
<keyword evidence="11" id="KW-0418">Kinase</keyword>
<keyword evidence="4" id="KW-0808">Transferase</keyword>
<dbReference type="InterPro" id="IPR001881">
    <property type="entry name" value="EGF-like_Ca-bd_dom"/>
</dbReference>
<feature type="domain" description="EGF-like" evidence="10">
    <location>
        <begin position="247"/>
        <end position="290"/>
    </location>
</feature>
<evidence type="ECO:0000256" key="6">
    <source>
        <dbReference type="ARBA" id="ARBA00022737"/>
    </source>
</evidence>
<evidence type="ECO:0000313" key="11">
    <source>
        <dbReference type="EMBL" id="CAA3028094.1"/>
    </source>
</evidence>
<dbReference type="OrthoDB" id="4062651at2759"/>
<dbReference type="GO" id="GO:0016020">
    <property type="term" value="C:membrane"/>
    <property type="evidence" value="ECO:0007669"/>
    <property type="project" value="UniProtKB-SubCell"/>
</dbReference>
<evidence type="ECO:0000256" key="2">
    <source>
        <dbReference type="ARBA" id="ARBA00022527"/>
    </source>
</evidence>
<dbReference type="GO" id="GO:0005509">
    <property type="term" value="F:calcium ion binding"/>
    <property type="evidence" value="ECO:0007669"/>
    <property type="project" value="InterPro"/>
</dbReference>
<protein>
    <submittedName>
        <fullName evidence="11">Serine threonine kinase</fullName>
    </submittedName>
</protein>
<keyword evidence="7" id="KW-1015">Disulfide bond</keyword>
<organism evidence="11 12">
    <name type="scientific">Olea europaea subsp. europaea</name>
    <dbReference type="NCBI Taxonomy" id="158383"/>
    <lineage>
        <taxon>Eukaryota</taxon>
        <taxon>Viridiplantae</taxon>
        <taxon>Streptophyta</taxon>
        <taxon>Embryophyta</taxon>
        <taxon>Tracheophyta</taxon>
        <taxon>Spermatophyta</taxon>
        <taxon>Magnoliopsida</taxon>
        <taxon>eudicotyledons</taxon>
        <taxon>Gunneridae</taxon>
        <taxon>Pentapetalae</taxon>
        <taxon>asterids</taxon>
        <taxon>lamiids</taxon>
        <taxon>Lamiales</taxon>
        <taxon>Oleaceae</taxon>
        <taxon>Oleeae</taxon>
        <taxon>Olea</taxon>
    </lineage>
</organism>
<dbReference type="InterPro" id="IPR049883">
    <property type="entry name" value="NOTCH1_EGF-like"/>
</dbReference>
<accession>A0A8S0V9P6</accession>
<evidence type="ECO:0000256" key="9">
    <source>
        <dbReference type="PROSITE-ProRule" id="PRU00076"/>
    </source>
</evidence>
<dbReference type="Pfam" id="PF07645">
    <property type="entry name" value="EGF_CA"/>
    <property type="match status" value="1"/>
</dbReference>
<comment type="caution">
    <text evidence="9">Lacks conserved residue(s) required for the propagation of feature annotation.</text>
</comment>
<proteinExistence type="predicted"/>
<dbReference type="Proteomes" id="UP000594638">
    <property type="component" value="Unassembled WGS sequence"/>
</dbReference>
<evidence type="ECO:0000259" key="10">
    <source>
        <dbReference type="PROSITE" id="PS50026"/>
    </source>
</evidence>
<evidence type="ECO:0000256" key="8">
    <source>
        <dbReference type="ARBA" id="ARBA00023180"/>
    </source>
</evidence>
<dbReference type="InterPro" id="IPR000152">
    <property type="entry name" value="EGF-type_Asp/Asn_hydroxyl_site"/>
</dbReference>
<evidence type="ECO:0000256" key="3">
    <source>
        <dbReference type="ARBA" id="ARBA00022536"/>
    </source>
</evidence>
<evidence type="ECO:0000256" key="4">
    <source>
        <dbReference type="ARBA" id="ARBA00022679"/>
    </source>
</evidence>
<keyword evidence="2" id="KW-0723">Serine/threonine-protein kinase</keyword>
<dbReference type="SMART" id="SM00181">
    <property type="entry name" value="EGF"/>
    <property type="match status" value="2"/>
</dbReference>
<keyword evidence="3 9" id="KW-0245">EGF-like domain</keyword>
<dbReference type="FunFam" id="2.10.25.10:FF:000038">
    <property type="entry name" value="Fibrillin 2"/>
    <property type="match status" value="1"/>
</dbReference>
<dbReference type="GO" id="GO:0004674">
    <property type="term" value="F:protein serine/threonine kinase activity"/>
    <property type="evidence" value="ECO:0007669"/>
    <property type="project" value="UniProtKB-KW"/>
</dbReference>
<dbReference type="CDD" id="cd00054">
    <property type="entry name" value="EGF_CA"/>
    <property type="match status" value="1"/>
</dbReference>
<evidence type="ECO:0000313" key="12">
    <source>
        <dbReference type="Proteomes" id="UP000594638"/>
    </source>
</evidence>
<evidence type="ECO:0000256" key="7">
    <source>
        <dbReference type="ARBA" id="ARBA00023157"/>
    </source>
</evidence>
<evidence type="ECO:0000256" key="5">
    <source>
        <dbReference type="ARBA" id="ARBA00022729"/>
    </source>
</evidence>
<comment type="subcellular location">
    <subcellularLocation>
        <location evidence="1">Membrane</location>
        <topology evidence="1">Single-pass type I membrane protein</topology>
    </subcellularLocation>
</comment>
<dbReference type="InterPro" id="IPR013695">
    <property type="entry name" value="WAK"/>
</dbReference>
<dbReference type="Gene3D" id="2.10.25.10">
    <property type="entry name" value="Laminin"/>
    <property type="match status" value="1"/>
</dbReference>
<dbReference type="AlphaFoldDB" id="A0A8S0V9P6"/>
<dbReference type="EMBL" id="CACTIH010009239">
    <property type="protein sequence ID" value="CAA3028094.1"/>
    <property type="molecule type" value="Genomic_DNA"/>
</dbReference>
<keyword evidence="6" id="KW-0677">Repeat</keyword>
<dbReference type="PROSITE" id="PS01187">
    <property type="entry name" value="EGF_CA"/>
    <property type="match status" value="1"/>
</dbReference>
<dbReference type="SUPFAM" id="SSF57196">
    <property type="entry name" value="EGF/Laminin"/>
    <property type="match status" value="1"/>
</dbReference>
<dbReference type="PROSITE" id="PS50026">
    <property type="entry name" value="EGF_3"/>
    <property type="match status" value="1"/>
</dbReference>
<comment type="caution">
    <text evidence="11">The sequence shown here is derived from an EMBL/GenBank/DDBJ whole genome shotgun (WGS) entry which is preliminary data.</text>
</comment>
<dbReference type="PROSITE" id="PS00010">
    <property type="entry name" value="ASX_HYDROXYL"/>
    <property type="match status" value="1"/>
</dbReference>
<dbReference type="Gramene" id="OE9A008222T1">
    <property type="protein sequence ID" value="OE9A008222C1"/>
    <property type="gene ID" value="OE9A008222"/>
</dbReference>
<name>A0A8S0V9P6_OLEEU</name>
<keyword evidence="12" id="KW-1185">Reference proteome</keyword>
<dbReference type="PANTHER" id="PTHR33491">
    <property type="entry name" value="OSJNBA0016N04.9 PROTEIN"/>
    <property type="match status" value="1"/>
</dbReference>